<accession>A0A3G8JUZ2</accession>
<dbReference type="OrthoDB" id="511192at2"/>
<dbReference type="Pfam" id="PF14081">
    <property type="entry name" value="DUF4262"/>
    <property type="match status" value="1"/>
</dbReference>
<evidence type="ECO:0000256" key="1">
    <source>
        <dbReference type="SAM" id="MobiDB-lite"/>
    </source>
</evidence>
<dbReference type="InterPro" id="IPR025358">
    <property type="entry name" value="DUF4262"/>
</dbReference>
<organism evidence="2 3">
    <name type="scientific">Gordonia insulae</name>
    <dbReference type="NCBI Taxonomy" id="2420509"/>
    <lineage>
        <taxon>Bacteria</taxon>
        <taxon>Bacillati</taxon>
        <taxon>Actinomycetota</taxon>
        <taxon>Actinomycetes</taxon>
        <taxon>Mycobacteriales</taxon>
        <taxon>Gordoniaceae</taxon>
        <taxon>Gordonia</taxon>
    </lineage>
</organism>
<feature type="region of interest" description="Disordered" evidence="1">
    <location>
        <begin position="178"/>
        <end position="201"/>
    </location>
</feature>
<protein>
    <recommendedName>
        <fullName evidence="4">DUF4262 domain-containing protein</fullName>
    </recommendedName>
</protein>
<dbReference type="RefSeq" id="WP_124710589.1">
    <property type="nucleotide sequence ID" value="NZ_CP033972.1"/>
</dbReference>
<feature type="compositionally biased region" description="Basic residues" evidence="1">
    <location>
        <begin position="190"/>
        <end position="201"/>
    </location>
</feature>
<proteinExistence type="predicted"/>
<reference evidence="2 3" key="1">
    <citation type="submission" date="2018-11" db="EMBL/GenBank/DDBJ databases">
        <title>Gordonia insulae sp. nov., isolated from an island soil.</title>
        <authorList>
            <person name="Kim Y.S."/>
            <person name="Kim S.B."/>
        </authorList>
    </citation>
    <scope>NUCLEOTIDE SEQUENCE [LARGE SCALE GENOMIC DNA]</scope>
    <source>
        <strain evidence="2 3">MMS17-SY073</strain>
    </source>
</reference>
<evidence type="ECO:0008006" key="4">
    <source>
        <dbReference type="Google" id="ProtNLM"/>
    </source>
</evidence>
<dbReference type="AlphaFoldDB" id="A0A3G8JUZ2"/>
<evidence type="ECO:0000313" key="3">
    <source>
        <dbReference type="Proteomes" id="UP000271469"/>
    </source>
</evidence>
<sequence length="201" mass="22553">MSDHAAAIRGLRRWHPNPLIQETIHRIRECGWAVTAVSEQCSCQSDDCRPPECSFAYTSGLTLHDIPELAIYGLDAATGGTVLNELGDLFHTHDWRECVDRAVDIRLTSLEVPVRVIEMVDKDDLLLTNELFPDSPALQAIWPDDFGQYPWDEDCSLRVLDQEIKGFSGTGTGVVRGPRVISRGSGPNRAQRRRAMRERRG</sequence>
<evidence type="ECO:0000313" key="2">
    <source>
        <dbReference type="EMBL" id="AZG48379.1"/>
    </source>
</evidence>
<gene>
    <name evidence="2" type="ORF">D7316_04996</name>
</gene>
<dbReference type="EMBL" id="CP033972">
    <property type="protein sequence ID" value="AZG48379.1"/>
    <property type="molecule type" value="Genomic_DNA"/>
</dbReference>
<keyword evidence="3" id="KW-1185">Reference proteome</keyword>
<dbReference type="Proteomes" id="UP000271469">
    <property type="component" value="Chromosome"/>
</dbReference>
<dbReference type="KEGG" id="gom:D7316_04996"/>
<name>A0A3G8JUZ2_9ACTN</name>